<gene>
    <name evidence="6" type="primary">Contig11789.g12607</name>
    <name evidence="6" type="ORF">STYLEM_15687</name>
</gene>
<keyword evidence="2" id="KW-0863">Zinc-finger</keyword>
<evidence type="ECO:0000256" key="3">
    <source>
        <dbReference type="ARBA" id="ARBA00022833"/>
    </source>
</evidence>
<organism evidence="6 7">
    <name type="scientific">Stylonychia lemnae</name>
    <name type="common">Ciliate</name>
    <dbReference type="NCBI Taxonomy" id="5949"/>
    <lineage>
        <taxon>Eukaryota</taxon>
        <taxon>Sar</taxon>
        <taxon>Alveolata</taxon>
        <taxon>Ciliophora</taxon>
        <taxon>Intramacronucleata</taxon>
        <taxon>Spirotrichea</taxon>
        <taxon>Stichotrichia</taxon>
        <taxon>Sporadotrichida</taxon>
        <taxon>Oxytrichidae</taxon>
        <taxon>Stylonychinae</taxon>
        <taxon>Stylonychia</taxon>
    </lineage>
</organism>
<dbReference type="PROSITE" id="PS01359">
    <property type="entry name" value="ZF_PHD_1"/>
    <property type="match status" value="1"/>
</dbReference>
<evidence type="ECO:0000259" key="5">
    <source>
        <dbReference type="SMART" id="SM00249"/>
    </source>
</evidence>
<dbReference type="InterPro" id="IPR011011">
    <property type="entry name" value="Znf_FYVE_PHD"/>
</dbReference>
<dbReference type="OMA" id="QEANQIC"/>
<accession>A0A078AVW6</accession>
<feature type="region of interest" description="Disordered" evidence="4">
    <location>
        <begin position="1"/>
        <end position="135"/>
    </location>
</feature>
<dbReference type="Gene3D" id="3.30.40.10">
    <property type="entry name" value="Zinc/RING finger domain, C3HC4 (zinc finger)"/>
    <property type="match status" value="1"/>
</dbReference>
<feature type="compositionally biased region" description="Basic and acidic residues" evidence="4">
    <location>
        <begin position="73"/>
        <end position="91"/>
    </location>
</feature>
<dbReference type="InterPro" id="IPR013083">
    <property type="entry name" value="Znf_RING/FYVE/PHD"/>
</dbReference>
<evidence type="ECO:0000256" key="4">
    <source>
        <dbReference type="SAM" id="MobiDB-lite"/>
    </source>
</evidence>
<reference evidence="6 7" key="1">
    <citation type="submission" date="2014-06" db="EMBL/GenBank/DDBJ databases">
        <authorList>
            <person name="Swart Estienne"/>
        </authorList>
    </citation>
    <scope>NUCLEOTIDE SEQUENCE [LARGE SCALE GENOMIC DNA]</scope>
    <source>
        <strain evidence="6 7">130c</strain>
    </source>
</reference>
<keyword evidence="1" id="KW-0479">Metal-binding</keyword>
<name>A0A078AVW6_STYLE</name>
<evidence type="ECO:0000313" key="6">
    <source>
        <dbReference type="EMBL" id="CDW86590.1"/>
    </source>
</evidence>
<dbReference type="InParanoid" id="A0A078AVW6"/>
<dbReference type="GO" id="GO:0008270">
    <property type="term" value="F:zinc ion binding"/>
    <property type="evidence" value="ECO:0007669"/>
    <property type="project" value="UniProtKB-KW"/>
</dbReference>
<keyword evidence="3" id="KW-0862">Zinc</keyword>
<dbReference type="AlphaFoldDB" id="A0A078AVW6"/>
<sequence length="1005" mass="119475">MQSQKLAAKDKQQISQRTSSTRRQPLRSSQPTEEQSKSETVKLSSKIKKQPQQVQKQEEMSTNQQQNSKQRQKSQDKLSQRRGQIKGDLKKTNQKPDLSDDEEMKDESAHNNDQSEEIKNKRQQQKSGKFKGLVASENKVKSDKIVLQDRIKNESQMESKQRIKFNGFKENDSSNQMCQICFQVMKYPLIIDNQSEADDHIDEDESFDEDELTDEQKEAKRKYNFPNNFQLIVLYQLVYCQDCTVPVHLNCLGEGFDLYEIIRHNYKYIIFKCERCSLKQKDRTLITKCVACNFDSGFIKAVKIDKPDDQGADEYMFIHQICAFSFKDNFYLSDPIKMELKLRHSKEHFLEDWIQKKQTCTICKGNGKLVECSIKDCDKFAHAYCIMNLLKEYYYYQSISDEEGESKNNNRWMYQLFFSEDQIEIVFQILCTEHYVQHAYYCYCDNQSPDSGMVICEYCNIWYHESCTQPFEKENKYRCKKCEQWIDKIQNPLLDIVLKRKTYNELTNEDHSKWNFDGIYFTDQETLNTESKIFEQILYTKAWHQLSRYLIEEVTSESLIEEHLKIGRRLFLSSFEIEAELKQRLKTSRVQVSLLIADLKKKSETEFKEELDDKLQLNQENIKFNKGLLDRLQKNYLKILNDEKFINDEVIELKNASERYKVLQEANQICKVQKQKPEPEEVQDIIDSLQEQQLHQFKAFSHLSSILSEYQEWEQQCIEKLKSNVIIDEKIENKFENFKKSKRGIDLQERRFHYLKEVFVKKQTCEEGLKMVLDGQRLRVDITEDLKQINSTIVKIEKAEKEINKMERSNNKPVKNILTAFKVLACMPLKTKNIENLLQKWHQSSLWNSRASYFIKDKKYENLQLWVDEVQQSQQEGSSMDIDEGNSIKQNNKNYQWTLASAQLLLDEADQKKIYFDLQLYNQVKEKIMIVERLKMSLRVIKQDKHDEKTLQNYLKELRYIENVDFSKEINETKQKLRLMSEVNQAVTNDSKNKQNIEMLEELMK</sequence>
<dbReference type="InterPro" id="IPR019786">
    <property type="entry name" value="Zinc_finger_PHD-type_CS"/>
</dbReference>
<dbReference type="OrthoDB" id="419537at2759"/>
<evidence type="ECO:0000256" key="2">
    <source>
        <dbReference type="ARBA" id="ARBA00022771"/>
    </source>
</evidence>
<proteinExistence type="predicted"/>
<feature type="compositionally biased region" description="Polar residues" evidence="4">
    <location>
        <begin position="13"/>
        <end position="33"/>
    </location>
</feature>
<evidence type="ECO:0000313" key="7">
    <source>
        <dbReference type="Proteomes" id="UP000039865"/>
    </source>
</evidence>
<feature type="domain" description="Zinc finger PHD-type" evidence="5">
    <location>
        <begin position="177"/>
        <end position="277"/>
    </location>
</feature>
<evidence type="ECO:0000256" key="1">
    <source>
        <dbReference type="ARBA" id="ARBA00022723"/>
    </source>
</evidence>
<dbReference type="SMART" id="SM00249">
    <property type="entry name" value="PHD"/>
    <property type="match status" value="3"/>
</dbReference>
<feature type="domain" description="Zinc finger PHD-type" evidence="5">
    <location>
        <begin position="359"/>
        <end position="435"/>
    </location>
</feature>
<keyword evidence="7" id="KW-1185">Reference proteome</keyword>
<dbReference type="InterPro" id="IPR001965">
    <property type="entry name" value="Znf_PHD"/>
</dbReference>
<protein>
    <recommendedName>
        <fullName evidence="5">Zinc finger PHD-type domain-containing protein</fullName>
    </recommendedName>
</protein>
<dbReference type="Proteomes" id="UP000039865">
    <property type="component" value="Unassembled WGS sequence"/>
</dbReference>
<feature type="domain" description="Zinc finger PHD-type" evidence="5">
    <location>
        <begin position="441"/>
        <end position="483"/>
    </location>
</feature>
<dbReference type="SUPFAM" id="SSF57903">
    <property type="entry name" value="FYVE/PHD zinc finger"/>
    <property type="match status" value="1"/>
</dbReference>
<dbReference type="EMBL" id="CCKQ01014801">
    <property type="protein sequence ID" value="CDW86590.1"/>
    <property type="molecule type" value="Genomic_DNA"/>
</dbReference>